<feature type="transmembrane region" description="Helical" evidence="8">
    <location>
        <begin position="211"/>
        <end position="232"/>
    </location>
</feature>
<comment type="caution">
    <text evidence="10">The sequence shown here is derived from an EMBL/GenBank/DDBJ whole genome shotgun (WGS) entry which is preliminary data.</text>
</comment>
<dbReference type="CDD" id="cd13959">
    <property type="entry name" value="PT_UbiA_COQ2"/>
    <property type="match status" value="1"/>
</dbReference>
<organism evidence="10 11">
    <name type="scientific">Panicum virgatum</name>
    <name type="common">Blackwell switchgrass</name>
    <dbReference type="NCBI Taxonomy" id="38727"/>
    <lineage>
        <taxon>Eukaryota</taxon>
        <taxon>Viridiplantae</taxon>
        <taxon>Streptophyta</taxon>
        <taxon>Embryophyta</taxon>
        <taxon>Tracheophyta</taxon>
        <taxon>Spermatophyta</taxon>
        <taxon>Magnoliopsida</taxon>
        <taxon>Liliopsida</taxon>
        <taxon>Poales</taxon>
        <taxon>Poaceae</taxon>
        <taxon>PACMAD clade</taxon>
        <taxon>Panicoideae</taxon>
        <taxon>Panicodae</taxon>
        <taxon>Paniceae</taxon>
        <taxon>Panicinae</taxon>
        <taxon>Panicum</taxon>
        <taxon>Panicum sect. Hiantes</taxon>
    </lineage>
</organism>
<dbReference type="InterPro" id="IPR044878">
    <property type="entry name" value="UbiA_sf"/>
</dbReference>
<feature type="region of interest" description="Disordered" evidence="9">
    <location>
        <begin position="62"/>
        <end position="118"/>
    </location>
</feature>
<evidence type="ECO:0000256" key="9">
    <source>
        <dbReference type="SAM" id="MobiDB-lite"/>
    </source>
</evidence>
<dbReference type="InterPro" id="IPR030470">
    <property type="entry name" value="UbiA_prenylTrfase_CS"/>
</dbReference>
<dbReference type="OrthoDB" id="18170at2759"/>
<dbReference type="PROSITE" id="PS00943">
    <property type="entry name" value="UBIA"/>
    <property type="match status" value="1"/>
</dbReference>
<comment type="subcellular location">
    <subcellularLocation>
        <location evidence="2">Membrane</location>
        <topology evidence="2">Multi-pass membrane protein</topology>
    </subcellularLocation>
    <subcellularLocation>
        <location evidence="8">Mitochondrion inner membrane</location>
        <topology evidence="8">Multi-pass membrane protein</topology>
        <orientation evidence="8">Matrix side</orientation>
    </subcellularLocation>
</comment>
<dbReference type="PANTHER" id="PTHR11048">
    <property type="entry name" value="PRENYLTRANSFERASES"/>
    <property type="match status" value="1"/>
</dbReference>
<evidence type="ECO:0000256" key="3">
    <source>
        <dbReference type="ARBA" id="ARBA00005985"/>
    </source>
</evidence>
<proteinExistence type="inferred from homology"/>
<dbReference type="GO" id="GO:0008412">
    <property type="term" value="F:4-hydroxybenzoate polyprenyltransferase activity"/>
    <property type="evidence" value="ECO:0007669"/>
    <property type="project" value="UniProtKB-EC"/>
</dbReference>
<accession>A0A8T0TJL5</accession>
<evidence type="ECO:0000313" key="11">
    <source>
        <dbReference type="Proteomes" id="UP000823388"/>
    </source>
</evidence>
<keyword evidence="6 8" id="KW-1133">Transmembrane helix</keyword>
<evidence type="ECO:0000256" key="1">
    <source>
        <dbReference type="ARBA" id="ARBA00001946"/>
    </source>
</evidence>
<dbReference type="GO" id="GO:0006744">
    <property type="term" value="P:ubiquinone biosynthetic process"/>
    <property type="evidence" value="ECO:0007669"/>
    <property type="project" value="UniProtKB-UniRule"/>
</dbReference>
<keyword evidence="4 8" id="KW-0808">Transferase</keyword>
<dbReference type="InterPro" id="IPR006370">
    <property type="entry name" value="HB_polyprenyltransferase-like"/>
</dbReference>
<dbReference type="InterPro" id="IPR000537">
    <property type="entry name" value="UbiA_prenyltransferase"/>
</dbReference>
<dbReference type="GO" id="GO:0005743">
    <property type="term" value="C:mitochondrial inner membrane"/>
    <property type="evidence" value="ECO:0007669"/>
    <property type="project" value="UniProtKB-SubCell"/>
</dbReference>
<dbReference type="EC" id="2.5.1.39" evidence="8"/>
<dbReference type="HAMAP" id="MF_01635">
    <property type="entry name" value="UbiA"/>
    <property type="match status" value="1"/>
</dbReference>
<evidence type="ECO:0000256" key="8">
    <source>
        <dbReference type="HAMAP-Rule" id="MF_03189"/>
    </source>
</evidence>
<dbReference type="NCBIfam" id="TIGR01474">
    <property type="entry name" value="ubiA_proteo"/>
    <property type="match status" value="1"/>
</dbReference>
<dbReference type="Proteomes" id="UP000823388">
    <property type="component" value="Chromosome 4K"/>
</dbReference>
<dbReference type="EMBL" id="CM029043">
    <property type="protein sequence ID" value="KAG2611050.1"/>
    <property type="molecule type" value="Genomic_DNA"/>
</dbReference>
<evidence type="ECO:0000256" key="4">
    <source>
        <dbReference type="ARBA" id="ARBA00022679"/>
    </source>
</evidence>
<feature type="transmembrane region" description="Helical" evidence="8">
    <location>
        <begin position="238"/>
        <end position="255"/>
    </location>
</feature>
<evidence type="ECO:0000256" key="2">
    <source>
        <dbReference type="ARBA" id="ARBA00004141"/>
    </source>
</evidence>
<keyword evidence="8" id="KW-0414">Isoprene biosynthesis</keyword>
<dbReference type="PANTHER" id="PTHR11048:SF28">
    <property type="entry name" value="4-HYDROXYBENZOATE POLYPRENYLTRANSFERASE, MITOCHONDRIAL"/>
    <property type="match status" value="1"/>
</dbReference>
<reference evidence="10" key="1">
    <citation type="submission" date="2020-05" db="EMBL/GenBank/DDBJ databases">
        <title>WGS assembly of Panicum virgatum.</title>
        <authorList>
            <person name="Lovell J.T."/>
            <person name="Jenkins J."/>
            <person name="Shu S."/>
            <person name="Juenger T.E."/>
            <person name="Schmutz J."/>
        </authorList>
    </citation>
    <scope>NUCLEOTIDE SEQUENCE</scope>
    <source>
        <strain evidence="10">AP13</strain>
    </source>
</reference>
<dbReference type="FunFam" id="1.10.357.140:FF:000003">
    <property type="entry name" value="4-hydroxybenzoate polyprenyltransferase, mitochondrial"/>
    <property type="match status" value="1"/>
</dbReference>
<comment type="catalytic activity">
    <reaction evidence="8">
        <text>an all-trans-polyprenyl diphosphate + 4-hydroxybenzoate = a 4-hydroxy-3-(all-trans-polyprenyl)benzoate + diphosphate</text>
        <dbReference type="Rhea" id="RHEA:44504"/>
        <dbReference type="Rhea" id="RHEA-COMP:9514"/>
        <dbReference type="Rhea" id="RHEA-COMP:9564"/>
        <dbReference type="ChEBI" id="CHEBI:17879"/>
        <dbReference type="ChEBI" id="CHEBI:33019"/>
        <dbReference type="ChEBI" id="CHEBI:58914"/>
        <dbReference type="ChEBI" id="CHEBI:78396"/>
        <dbReference type="EC" id="2.5.1.39"/>
    </reaction>
</comment>
<keyword evidence="8" id="KW-0496">Mitochondrion</keyword>
<feature type="transmembrane region" description="Helical" evidence="8">
    <location>
        <begin position="287"/>
        <end position="308"/>
    </location>
</feature>
<feature type="transmembrane region" description="Helical" evidence="8">
    <location>
        <begin position="334"/>
        <end position="354"/>
    </location>
</feature>
<evidence type="ECO:0000313" key="10">
    <source>
        <dbReference type="EMBL" id="KAG2611050.1"/>
    </source>
</evidence>
<evidence type="ECO:0000256" key="7">
    <source>
        <dbReference type="ARBA" id="ARBA00023136"/>
    </source>
</evidence>
<dbReference type="Pfam" id="PF01040">
    <property type="entry name" value="UbiA"/>
    <property type="match status" value="1"/>
</dbReference>
<protein>
    <recommendedName>
        <fullName evidence="8">4-hydroxybenzoate polyprenyltransferase, mitochondrial</fullName>
        <shortName evidence="8">4-HB polyprenyltransferase</shortName>
        <ecNumber evidence="8">2.5.1.39</ecNumber>
    </recommendedName>
    <alternativeName>
        <fullName evidence="8">Para-hydroxybenzoate--polyprenyltransferase</fullName>
        <shortName evidence="8">PHB:PPT</shortName>
        <shortName evidence="8">PHB:polyprenyltransferase</shortName>
    </alternativeName>
</protein>
<comment type="similarity">
    <text evidence="3 8">Belongs to the UbiA prenyltransferase family.</text>
</comment>
<comment type="pathway">
    <text evidence="8">Cofactor biosynthesis; ubiquinone biosynthesis.</text>
</comment>
<keyword evidence="8" id="KW-0999">Mitochondrion inner membrane</keyword>
<keyword evidence="8" id="KW-0831">Ubiquinone biosynthesis</keyword>
<sequence>MAFYCGSSSSLLQHTRILPVSGSVKQSRALCGSTRDFSKFHRVPASRIREVQATRGHGIVVSAISSTEPPVQKELDESPPRPQHPLPASSSAASSPEPPVGKEPESPPRQQQEHSPASWVERWLPAAARPYALLARLDKPDAIWLYAWPCFWSIALAANKAELPDMKMLALFGFGSVILRGAACTVNDLLDRDIDKKVERTKSRPLASGALTPAQGFYFLVFQVLLWLGFLLQLNKRSLIMGASWLVLFFSYPLMKRLILWPQAFLGFTVSCGVFLGSAAIKESLDYAVLLPMYFAGMCWILVYDTIYAHQDRKDDFKAGVKSTAVTFGDNTKYWLSGFGAACINCLALAGYNAHLAWPYYPFLAAAAGHLVWQVSTVDLSNKSDCHRKFVSNKWFGALLFGGILSGIYL</sequence>
<dbReference type="GO" id="GO:0008299">
    <property type="term" value="P:isoprenoid biosynthetic process"/>
    <property type="evidence" value="ECO:0007669"/>
    <property type="project" value="UniProtKB-UniRule"/>
</dbReference>
<dbReference type="InterPro" id="IPR039653">
    <property type="entry name" value="Prenyltransferase"/>
</dbReference>
<comment type="cofactor">
    <cofactor evidence="1 8">
        <name>Mg(2+)</name>
        <dbReference type="ChEBI" id="CHEBI:18420"/>
    </cofactor>
</comment>
<name>A0A8T0TJL5_PANVG</name>
<keyword evidence="5 8" id="KW-0812">Transmembrane</keyword>
<evidence type="ECO:0000256" key="6">
    <source>
        <dbReference type="ARBA" id="ARBA00022989"/>
    </source>
</evidence>
<feature type="transmembrane region" description="Helical" evidence="8">
    <location>
        <begin position="264"/>
        <end position="281"/>
    </location>
</feature>
<dbReference type="AlphaFoldDB" id="A0A8T0TJL5"/>
<keyword evidence="7 8" id="KW-0472">Membrane</keyword>
<gene>
    <name evidence="10" type="ORF">PVAP13_4KG115600</name>
</gene>
<dbReference type="Gene3D" id="1.10.357.140">
    <property type="entry name" value="UbiA prenyltransferase"/>
    <property type="match status" value="1"/>
</dbReference>
<feature type="compositionally biased region" description="Low complexity" evidence="9">
    <location>
        <begin position="86"/>
        <end position="95"/>
    </location>
</feature>
<comment type="function">
    <text evidence="8">Catalyzes the prenylation of para-hydroxybenzoate (PHB) with an all-trans polyprenyl group. Mediates the second step in the final reaction sequence of coenzyme Q (CoQ) biosynthesis, which is the condensation of the polyisoprenoid side chain with PHB, generating the first membrane-bound Q intermediate.</text>
</comment>
<keyword evidence="11" id="KW-1185">Reference proteome</keyword>
<feature type="transmembrane region" description="Helical" evidence="8">
    <location>
        <begin position="390"/>
        <end position="409"/>
    </location>
</feature>
<evidence type="ECO:0000256" key="5">
    <source>
        <dbReference type="ARBA" id="ARBA00022692"/>
    </source>
</evidence>